<dbReference type="EMBL" id="JRLY01000022">
    <property type="protein sequence ID" value="KGO91264.1"/>
    <property type="molecule type" value="Genomic_DNA"/>
</dbReference>
<gene>
    <name evidence="1" type="ORF">Q766_19095</name>
</gene>
<keyword evidence="2" id="KW-1185">Reference proteome</keyword>
<evidence type="ECO:0000313" key="2">
    <source>
        <dbReference type="Proteomes" id="UP000030111"/>
    </source>
</evidence>
<name>A0A0A2MG68_9FLAO</name>
<organism evidence="1 2">
    <name type="scientific">Flavobacterium subsaxonicum WB 4.1-42 = DSM 21790</name>
    <dbReference type="NCBI Taxonomy" id="1121898"/>
    <lineage>
        <taxon>Bacteria</taxon>
        <taxon>Pseudomonadati</taxon>
        <taxon>Bacteroidota</taxon>
        <taxon>Flavobacteriia</taxon>
        <taxon>Flavobacteriales</taxon>
        <taxon>Flavobacteriaceae</taxon>
        <taxon>Flavobacterium</taxon>
    </lineage>
</organism>
<protein>
    <recommendedName>
        <fullName evidence="3">Addiction module protein</fullName>
    </recommendedName>
</protein>
<proteinExistence type="predicted"/>
<dbReference type="Proteomes" id="UP000030111">
    <property type="component" value="Unassembled WGS sequence"/>
</dbReference>
<evidence type="ECO:0000313" key="1">
    <source>
        <dbReference type="EMBL" id="KGO91264.1"/>
    </source>
</evidence>
<comment type="caution">
    <text evidence="1">The sequence shown here is derived from an EMBL/GenBank/DDBJ whole genome shotgun (WGS) entry which is preliminary data.</text>
</comment>
<dbReference type="RefSeq" id="WP_026993157.1">
    <property type="nucleotide sequence ID" value="NZ_JRLY01000022.1"/>
</dbReference>
<reference evidence="1 2" key="1">
    <citation type="submission" date="2013-09" db="EMBL/GenBank/DDBJ databases">
        <authorList>
            <person name="Zeng Z."/>
            <person name="Chen C."/>
        </authorList>
    </citation>
    <scope>NUCLEOTIDE SEQUENCE [LARGE SCALE GENOMIC DNA]</scope>
    <source>
        <strain evidence="1 2">WB 4.1-42</strain>
    </source>
</reference>
<sequence length="77" mass="9091">MTTAKLKENLINSIRNTDKEFILEEIKLLLDFELDTEVYAFNAEQKEAIKEAEEDIINGRVISDEEANQRFNKWLEE</sequence>
<dbReference type="AlphaFoldDB" id="A0A0A2MG68"/>
<evidence type="ECO:0008006" key="3">
    <source>
        <dbReference type="Google" id="ProtNLM"/>
    </source>
</evidence>
<accession>A0A0A2MG68</accession>
<dbReference type="STRING" id="1121898.GCA_000422725_03046"/>
<dbReference type="eggNOG" id="ENOG5033GBW">
    <property type="taxonomic scope" value="Bacteria"/>
</dbReference>